<accession>A0A645GY98</accession>
<proteinExistence type="predicted"/>
<evidence type="ECO:0000313" key="1">
    <source>
        <dbReference type="EMBL" id="MPN31022.1"/>
    </source>
</evidence>
<name>A0A645GY98_9ZZZZ</name>
<sequence>MIRAKFQQKRDRFQRELLGCVDQQRVGAIRKRAELVPLTVEQCPANGEKLCARQKFVRNLVKAQAILGRENACVTRDLSGNAFFQRIGGKINQVADQFIHL</sequence>
<organism evidence="1">
    <name type="scientific">bioreactor metagenome</name>
    <dbReference type="NCBI Taxonomy" id="1076179"/>
    <lineage>
        <taxon>unclassified sequences</taxon>
        <taxon>metagenomes</taxon>
        <taxon>ecological metagenomes</taxon>
    </lineage>
</organism>
<gene>
    <name evidence="1" type="ORF">SDC9_178493</name>
</gene>
<protein>
    <submittedName>
        <fullName evidence="1">Uncharacterized protein</fullName>
    </submittedName>
</protein>
<dbReference type="EMBL" id="VSSQ01082373">
    <property type="protein sequence ID" value="MPN31022.1"/>
    <property type="molecule type" value="Genomic_DNA"/>
</dbReference>
<dbReference type="AlphaFoldDB" id="A0A645GY98"/>
<comment type="caution">
    <text evidence="1">The sequence shown here is derived from an EMBL/GenBank/DDBJ whole genome shotgun (WGS) entry which is preliminary data.</text>
</comment>
<reference evidence="1" key="1">
    <citation type="submission" date="2019-08" db="EMBL/GenBank/DDBJ databases">
        <authorList>
            <person name="Kucharzyk K."/>
            <person name="Murdoch R.W."/>
            <person name="Higgins S."/>
            <person name="Loffler F."/>
        </authorList>
    </citation>
    <scope>NUCLEOTIDE SEQUENCE</scope>
</reference>